<comment type="caution">
    <text evidence="5">The sequence shown here is derived from an EMBL/GenBank/DDBJ whole genome shotgun (WGS) entry which is preliminary data.</text>
</comment>
<proteinExistence type="inferred from homology"/>
<evidence type="ECO:0000256" key="1">
    <source>
        <dbReference type="PROSITE-ProRule" id="PRU00285"/>
    </source>
</evidence>
<reference evidence="5 6" key="1">
    <citation type="submission" date="2023-08" db="EMBL/GenBank/DDBJ databases">
        <title>Black Yeasts Isolated from many extreme environments.</title>
        <authorList>
            <person name="Coleine C."/>
            <person name="Stajich J.E."/>
            <person name="Selbmann L."/>
        </authorList>
    </citation>
    <scope>NUCLEOTIDE SEQUENCE [LARGE SCALE GENOMIC DNA]</scope>
    <source>
        <strain evidence="5 6">CCFEE 6328</strain>
    </source>
</reference>
<sequence length="194" mass="21779">MLSWLEMSRADNIDESNTKHQTMTPEPHHRPHHISLVDRHSLRAKLQHVGDAYYNIDALPSHEGVLAPSFDVFEIDSLASGDDHSNSDVQNVNGWLIVGDIPGIKLSDVKIEWVDQSVLFVRGRIPKATGQTLNRLDGFRGIEAVNLKPLHKERQEGLLERSITFPTIVDVEDVRVEVENGVVLIRVLTARSDV</sequence>
<dbReference type="InterPro" id="IPR008978">
    <property type="entry name" value="HSP20-like_chaperone"/>
</dbReference>
<comment type="similarity">
    <text evidence="1 2">Belongs to the small heat shock protein (HSP20) family.</text>
</comment>
<dbReference type="Pfam" id="PF00011">
    <property type="entry name" value="HSP20"/>
    <property type="match status" value="1"/>
</dbReference>
<gene>
    <name evidence="5" type="ORF">LTR69_004789</name>
</gene>
<dbReference type="EMBL" id="JAVRRF010000008">
    <property type="protein sequence ID" value="KAK5062430.1"/>
    <property type="molecule type" value="Genomic_DNA"/>
</dbReference>
<dbReference type="InterPro" id="IPR002068">
    <property type="entry name" value="A-crystallin/Hsp20_dom"/>
</dbReference>
<dbReference type="Proteomes" id="UP001345691">
    <property type="component" value="Unassembled WGS sequence"/>
</dbReference>
<evidence type="ECO:0000313" key="6">
    <source>
        <dbReference type="Proteomes" id="UP001345691"/>
    </source>
</evidence>
<dbReference type="PROSITE" id="PS01031">
    <property type="entry name" value="SHSP"/>
    <property type="match status" value="1"/>
</dbReference>
<accession>A0ABR0JF10</accession>
<dbReference type="CDD" id="cd06464">
    <property type="entry name" value="ACD_sHsps-like"/>
    <property type="match status" value="1"/>
</dbReference>
<evidence type="ECO:0000256" key="3">
    <source>
        <dbReference type="SAM" id="MobiDB-lite"/>
    </source>
</evidence>
<protein>
    <recommendedName>
        <fullName evidence="4">SHSP domain-containing protein</fullName>
    </recommendedName>
</protein>
<dbReference type="SUPFAM" id="SSF49764">
    <property type="entry name" value="HSP20-like chaperones"/>
    <property type="match status" value="1"/>
</dbReference>
<dbReference type="Gene3D" id="2.60.40.790">
    <property type="match status" value="1"/>
</dbReference>
<name>A0ABR0JF10_9EURO</name>
<evidence type="ECO:0000313" key="5">
    <source>
        <dbReference type="EMBL" id="KAK5062430.1"/>
    </source>
</evidence>
<evidence type="ECO:0000256" key="2">
    <source>
        <dbReference type="RuleBase" id="RU003616"/>
    </source>
</evidence>
<evidence type="ECO:0000259" key="4">
    <source>
        <dbReference type="PROSITE" id="PS01031"/>
    </source>
</evidence>
<feature type="region of interest" description="Disordered" evidence="3">
    <location>
        <begin position="13"/>
        <end position="32"/>
    </location>
</feature>
<organism evidence="5 6">
    <name type="scientific">Exophiala sideris</name>
    <dbReference type="NCBI Taxonomy" id="1016849"/>
    <lineage>
        <taxon>Eukaryota</taxon>
        <taxon>Fungi</taxon>
        <taxon>Dikarya</taxon>
        <taxon>Ascomycota</taxon>
        <taxon>Pezizomycotina</taxon>
        <taxon>Eurotiomycetes</taxon>
        <taxon>Chaetothyriomycetidae</taxon>
        <taxon>Chaetothyriales</taxon>
        <taxon>Herpotrichiellaceae</taxon>
        <taxon>Exophiala</taxon>
    </lineage>
</organism>
<feature type="domain" description="SHSP" evidence="4">
    <location>
        <begin position="77"/>
        <end position="194"/>
    </location>
</feature>
<keyword evidence="6" id="KW-1185">Reference proteome</keyword>